<feature type="transmembrane region" description="Helical" evidence="6">
    <location>
        <begin position="54"/>
        <end position="76"/>
    </location>
</feature>
<evidence type="ECO:0000256" key="3">
    <source>
        <dbReference type="ARBA" id="ARBA00022692"/>
    </source>
</evidence>
<feature type="transmembrane region" description="Helical" evidence="6">
    <location>
        <begin position="97"/>
        <end position="117"/>
    </location>
</feature>
<feature type="transmembrane region" description="Helical" evidence="6">
    <location>
        <begin position="311"/>
        <end position="336"/>
    </location>
</feature>
<evidence type="ECO:0000256" key="1">
    <source>
        <dbReference type="ARBA" id="ARBA00004651"/>
    </source>
</evidence>
<feature type="transmembrane region" description="Helical" evidence="6">
    <location>
        <begin position="191"/>
        <end position="214"/>
    </location>
</feature>
<dbReference type="PANTHER" id="PTHR30250">
    <property type="entry name" value="PST FAMILY PREDICTED COLANIC ACID TRANSPORTER"/>
    <property type="match status" value="1"/>
</dbReference>
<evidence type="ECO:0000256" key="2">
    <source>
        <dbReference type="ARBA" id="ARBA00022475"/>
    </source>
</evidence>
<keyword evidence="8" id="KW-1185">Reference proteome</keyword>
<feature type="transmembrane region" description="Helical" evidence="6">
    <location>
        <begin position="235"/>
        <end position="258"/>
    </location>
</feature>
<organism evidence="7 8">
    <name type="scientific">Aquamicrobium terrae</name>
    <dbReference type="NCBI Taxonomy" id="1324945"/>
    <lineage>
        <taxon>Bacteria</taxon>
        <taxon>Pseudomonadati</taxon>
        <taxon>Pseudomonadota</taxon>
        <taxon>Alphaproteobacteria</taxon>
        <taxon>Hyphomicrobiales</taxon>
        <taxon>Phyllobacteriaceae</taxon>
        <taxon>Aquamicrobium</taxon>
    </lineage>
</organism>
<evidence type="ECO:0000256" key="4">
    <source>
        <dbReference type="ARBA" id="ARBA00022989"/>
    </source>
</evidence>
<comment type="subcellular location">
    <subcellularLocation>
        <location evidence="1">Cell membrane</location>
        <topology evidence="1">Multi-pass membrane protein</topology>
    </subcellularLocation>
</comment>
<keyword evidence="4 6" id="KW-1133">Transmembrane helix</keyword>
<keyword evidence="2" id="KW-1003">Cell membrane</keyword>
<feature type="transmembrane region" description="Helical" evidence="6">
    <location>
        <begin position="166"/>
        <end position="185"/>
    </location>
</feature>
<proteinExistence type="predicted"/>
<feature type="transmembrane region" description="Helical" evidence="6">
    <location>
        <begin position="132"/>
        <end position="154"/>
    </location>
</feature>
<dbReference type="PANTHER" id="PTHR30250:SF11">
    <property type="entry name" value="O-ANTIGEN TRANSPORTER-RELATED"/>
    <property type="match status" value="1"/>
</dbReference>
<keyword evidence="5 6" id="KW-0472">Membrane</keyword>
<comment type="caution">
    <text evidence="7">The sequence shown here is derived from an EMBL/GenBank/DDBJ whole genome shotgun (WGS) entry which is preliminary data.</text>
</comment>
<feature type="transmembrane region" description="Helical" evidence="6">
    <location>
        <begin position="348"/>
        <end position="367"/>
    </location>
</feature>
<dbReference type="RefSeq" id="WP_354194824.1">
    <property type="nucleotide sequence ID" value="NZ_JBEPML010000007.1"/>
</dbReference>
<feature type="transmembrane region" description="Helical" evidence="6">
    <location>
        <begin position="404"/>
        <end position="429"/>
    </location>
</feature>
<evidence type="ECO:0000313" key="7">
    <source>
        <dbReference type="EMBL" id="MET3792114.1"/>
    </source>
</evidence>
<feature type="transmembrane region" description="Helical" evidence="6">
    <location>
        <begin position="278"/>
        <end position="299"/>
    </location>
</feature>
<evidence type="ECO:0000256" key="5">
    <source>
        <dbReference type="ARBA" id="ARBA00023136"/>
    </source>
</evidence>
<feature type="transmembrane region" description="Helical" evidence="6">
    <location>
        <begin position="21"/>
        <end position="48"/>
    </location>
</feature>
<dbReference type="EMBL" id="JBEPML010000007">
    <property type="protein sequence ID" value="MET3792114.1"/>
    <property type="molecule type" value="Genomic_DNA"/>
</dbReference>
<gene>
    <name evidence="7" type="ORF">ABID37_002329</name>
</gene>
<sequence>MRPLRKLISQSADIRTFGFGLIWSTLGTVVLRLTPMITTILISHWFGIESIGKFAVTYGTLVSASLLATSGVSLMATRNIAAYAGTDPATAGRLAGMAVLLVGASGTALAVAIYMFADDIATRVLKQPELGFYLRVIAPIIVVSALNNVLSAVLRGLQEFRTTARLDMIMGLLMIISVPTGLYFHGLTGGFVALGLGYLAGSLIAAPAMMRGLGRRGIRFTFRGALSQWPMITRYAIPALLASILYEPVNWVCTTIIVNKPDGLEQVGLYFIAMQLETLLLFAPQIVVQVLIPMLSTGFGERDRRRVRNILAMGIGTNITIAIGFVVVMMLFGNWFLLLFKLDPARDWPVFMIVVFAAAVIAGALPLGQVPVSSGHMWTGLTITGGWAATFIIGTWLLQDHGALGIVAARTIAWLIALVAYVVFAAVLIPRLPQEKVPLDPDAKNTDNRSAIWERNS</sequence>
<dbReference type="InterPro" id="IPR002797">
    <property type="entry name" value="Polysacc_synth"/>
</dbReference>
<keyword evidence="3 6" id="KW-0812">Transmembrane</keyword>
<dbReference type="Pfam" id="PF01943">
    <property type="entry name" value="Polysacc_synt"/>
    <property type="match status" value="1"/>
</dbReference>
<name>A0ABV2MZ82_9HYPH</name>
<dbReference type="InterPro" id="IPR050833">
    <property type="entry name" value="Poly_Biosynth_Transport"/>
</dbReference>
<evidence type="ECO:0000313" key="8">
    <source>
        <dbReference type="Proteomes" id="UP001549076"/>
    </source>
</evidence>
<feature type="transmembrane region" description="Helical" evidence="6">
    <location>
        <begin position="379"/>
        <end position="398"/>
    </location>
</feature>
<accession>A0ABV2MZ82</accession>
<reference evidence="7 8" key="1">
    <citation type="submission" date="2024-06" db="EMBL/GenBank/DDBJ databases">
        <title>Genomic Encyclopedia of Type Strains, Phase IV (KMG-IV): sequencing the most valuable type-strain genomes for metagenomic binning, comparative biology and taxonomic classification.</title>
        <authorList>
            <person name="Goeker M."/>
        </authorList>
    </citation>
    <scope>NUCLEOTIDE SEQUENCE [LARGE SCALE GENOMIC DNA]</scope>
    <source>
        <strain evidence="7 8">DSM 27865</strain>
    </source>
</reference>
<protein>
    <submittedName>
        <fullName evidence="7">O-antigen/teichoic acid export membrane protein</fullName>
    </submittedName>
</protein>
<dbReference type="Proteomes" id="UP001549076">
    <property type="component" value="Unassembled WGS sequence"/>
</dbReference>
<evidence type="ECO:0000256" key="6">
    <source>
        <dbReference type="SAM" id="Phobius"/>
    </source>
</evidence>